<keyword evidence="8" id="KW-1185">Reference proteome</keyword>
<dbReference type="Proteomes" id="UP000566711">
    <property type="component" value="Unassembled WGS sequence"/>
</dbReference>
<keyword evidence="3 4" id="KW-0975">Bacterial flagellum</keyword>
<dbReference type="PANTHER" id="PTHR42792">
    <property type="entry name" value="FLAGELLIN"/>
    <property type="match status" value="1"/>
</dbReference>
<dbReference type="InterPro" id="IPR046358">
    <property type="entry name" value="Flagellin_C"/>
</dbReference>
<comment type="function">
    <text evidence="4">Flagellin is the subunit protein which polymerizes to form the filaments of bacterial flagella.</text>
</comment>
<dbReference type="Gene3D" id="2.170.280.10">
    <property type="entry name" value="f41 fragment of flagellin, middle domain"/>
    <property type="match status" value="1"/>
</dbReference>
<sequence>MTQTINTNIASLNAQRNLNTSQASLSTSLQRLSSGLRINSAKDDAAGLAISERFTSQIRGDTQAARNANDGISLAQTAEGGLSTAGDLLQRIRELAVQSANGTNSDSDRKSIQNEVSSLAKELDRVANTTQFNGQNVLDGSLTSSQFQVGANANQTINIGVQSAKATDIGNNTLTSAFGGTAISEAVGGTANNVTANETLTFTSGTGTKTDIAVTTGDSAKKIAANVNAQSGTSGVTALATTSATLQGLVTGTDGSVQFQLRGDNSIEADANSTAVTISAKIKGGDLSSLAQAINAQSNTTGISASIKSNPTTGTKELALVNSSGADIQITNTNGASDDLLTAATMRGYDKPANGSVAAVLATTSAAIGGSGSSMTVGGHLDFSSDSGFSLSSTGTTAIVTAATGSDLQSVAKIDVSTVAGSNAALKTIDSALNAINSNRASLGAIQNRFASTISNLQTTTENLSASRSRIQDTDFAAETANLTRGQILQQAGTAMLAQANSLPNGVLSLLRG</sequence>
<evidence type="ECO:0000256" key="4">
    <source>
        <dbReference type="RuleBase" id="RU362073"/>
    </source>
</evidence>
<evidence type="ECO:0000256" key="3">
    <source>
        <dbReference type="ARBA" id="ARBA00023143"/>
    </source>
</evidence>
<dbReference type="GO" id="GO:0005198">
    <property type="term" value="F:structural molecule activity"/>
    <property type="evidence" value="ECO:0007669"/>
    <property type="project" value="UniProtKB-UniRule"/>
</dbReference>
<dbReference type="GO" id="GO:0009288">
    <property type="term" value="C:bacterial-type flagellum"/>
    <property type="evidence" value="ECO:0007669"/>
    <property type="project" value="UniProtKB-SubCell"/>
</dbReference>
<dbReference type="GO" id="GO:0005576">
    <property type="term" value="C:extracellular region"/>
    <property type="evidence" value="ECO:0007669"/>
    <property type="project" value="UniProtKB-SubCell"/>
</dbReference>
<evidence type="ECO:0000259" key="5">
    <source>
        <dbReference type="Pfam" id="PF00669"/>
    </source>
</evidence>
<keyword evidence="7" id="KW-0282">Flagellum</keyword>
<organism evidence="7 8">
    <name type="scientific">Rugamonas fusca</name>
    <dbReference type="NCBI Taxonomy" id="2758568"/>
    <lineage>
        <taxon>Bacteria</taxon>
        <taxon>Pseudomonadati</taxon>
        <taxon>Pseudomonadota</taxon>
        <taxon>Betaproteobacteria</taxon>
        <taxon>Burkholderiales</taxon>
        <taxon>Oxalobacteraceae</taxon>
        <taxon>Telluria group</taxon>
        <taxon>Rugamonas</taxon>
    </lineage>
</organism>
<dbReference type="AlphaFoldDB" id="A0A7W2EGQ4"/>
<dbReference type="SUPFAM" id="SSF64518">
    <property type="entry name" value="Phase 1 flagellin"/>
    <property type="match status" value="1"/>
</dbReference>
<evidence type="ECO:0000256" key="1">
    <source>
        <dbReference type="ARBA" id="ARBA00005709"/>
    </source>
</evidence>
<comment type="caution">
    <text evidence="7">The sequence shown here is derived from an EMBL/GenBank/DDBJ whole genome shotgun (WGS) entry which is preliminary data.</text>
</comment>
<evidence type="ECO:0000259" key="6">
    <source>
        <dbReference type="Pfam" id="PF00700"/>
    </source>
</evidence>
<dbReference type="PANTHER" id="PTHR42792:SF2">
    <property type="entry name" value="FLAGELLIN"/>
    <property type="match status" value="1"/>
</dbReference>
<dbReference type="Pfam" id="PF07196">
    <property type="entry name" value="Flagellin_IN"/>
    <property type="match status" value="1"/>
</dbReference>
<evidence type="ECO:0000313" key="7">
    <source>
        <dbReference type="EMBL" id="MBA5605549.1"/>
    </source>
</evidence>
<comment type="similarity">
    <text evidence="1 4">Belongs to the bacterial flagellin family.</text>
</comment>
<evidence type="ECO:0000313" key="8">
    <source>
        <dbReference type="Proteomes" id="UP000566711"/>
    </source>
</evidence>
<dbReference type="InterPro" id="IPR010810">
    <property type="entry name" value="Flagellin_hook_IN_motif"/>
</dbReference>
<dbReference type="Gene3D" id="1.20.1330.10">
    <property type="entry name" value="f41 fragment of flagellin, N-terminal domain"/>
    <property type="match status" value="1"/>
</dbReference>
<reference evidence="7 8" key="1">
    <citation type="submission" date="2020-07" db="EMBL/GenBank/DDBJ databases">
        <title>Novel species isolated from subtropical streams in China.</title>
        <authorList>
            <person name="Lu H."/>
        </authorList>
    </citation>
    <scope>NUCLEOTIDE SEQUENCE [LARGE SCALE GENOMIC DNA]</scope>
    <source>
        <strain evidence="7 8">FT3S</strain>
    </source>
</reference>
<accession>A0A7W2EGQ4</accession>
<keyword evidence="7" id="KW-0966">Cell projection</keyword>
<keyword evidence="7" id="KW-0969">Cilium</keyword>
<protein>
    <recommendedName>
        <fullName evidence="4">Flagellin</fullName>
    </recommendedName>
</protein>
<evidence type="ECO:0000256" key="2">
    <source>
        <dbReference type="ARBA" id="ARBA00022525"/>
    </source>
</evidence>
<dbReference type="InterPro" id="IPR042187">
    <property type="entry name" value="Flagellin_C_sub2"/>
</dbReference>
<dbReference type="EMBL" id="JACEZS010000006">
    <property type="protein sequence ID" value="MBA5605549.1"/>
    <property type="molecule type" value="Genomic_DNA"/>
</dbReference>
<dbReference type="PRINTS" id="PR00207">
    <property type="entry name" value="FLAGELLIN"/>
</dbReference>
<dbReference type="InterPro" id="IPR001029">
    <property type="entry name" value="Flagellin_N"/>
</dbReference>
<dbReference type="Pfam" id="PF00700">
    <property type="entry name" value="Flagellin_C"/>
    <property type="match status" value="1"/>
</dbReference>
<dbReference type="Gene3D" id="6.10.280.190">
    <property type="match status" value="1"/>
</dbReference>
<dbReference type="InterPro" id="IPR001492">
    <property type="entry name" value="Flagellin"/>
</dbReference>
<gene>
    <name evidence="7" type="ORF">H3H36_09270</name>
</gene>
<dbReference type="Gene3D" id="2.30.220.10">
    <property type="entry name" value="f41 fragment of flagellin, C-terminal domain"/>
    <property type="match status" value="1"/>
</dbReference>
<dbReference type="RefSeq" id="WP_182216564.1">
    <property type="nucleotide sequence ID" value="NZ_JACEZS010000006.1"/>
</dbReference>
<proteinExistence type="inferred from homology"/>
<dbReference type="Gene3D" id="6.10.10.10">
    <property type="entry name" value="Flagellar export chaperone, C-terminal domain"/>
    <property type="match status" value="1"/>
</dbReference>
<feature type="domain" description="Flagellin C-terminal" evidence="6">
    <location>
        <begin position="426"/>
        <end position="511"/>
    </location>
</feature>
<keyword evidence="2 4" id="KW-0964">Secreted</keyword>
<name>A0A7W2EGQ4_9BURK</name>
<dbReference type="Pfam" id="PF00669">
    <property type="entry name" value="Flagellin_N"/>
    <property type="match status" value="1"/>
</dbReference>
<comment type="subcellular location">
    <subcellularLocation>
        <location evidence="4">Secreted</location>
    </subcellularLocation>
    <subcellularLocation>
        <location evidence="4">Bacterial flagellum</location>
    </subcellularLocation>
</comment>
<feature type="domain" description="Flagellin N-terminal" evidence="5">
    <location>
        <begin position="5"/>
        <end position="142"/>
    </location>
</feature>